<protein>
    <submittedName>
        <fullName evidence="1">Uncharacterized protein</fullName>
    </submittedName>
</protein>
<evidence type="ECO:0000313" key="2">
    <source>
        <dbReference type="Proteomes" id="UP001597264"/>
    </source>
</evidence>
<dbReference type="EMBL" id="JBHTLR010000007">
    <property type="protein sequence ID" value="MFD1216416.1"/>
    <property type="molecule type" value="Genomic_DNA"/>
</dbReference>
<name>A0ABW3UAA1_9GAMM</name>
<sequence>MSVPPNDYIIIPVPRLANGGSIQALADQASSVNVAPIGGKLHTP</sequence>
<dbReference type="RefSeq" id="WP_268932678.1">
    <property type="nucleotide sequence ID" value="NZ_CP087715.1"/>
</dbReference>
<dbReference type="Proteomes" id="UP001597264">
    <property type="component" value="Unassembled WGS sequence"/>
</dbReference>
<gene>
    <name evidence="1" type="ORF">ACFQ2X_07395</name>
</gene>
<accession>A0ABW3UAA1</accession>
<keyword evidence="2" id="KW-1185">Reference proteome</keyword>
<evidence type="ECO:0000313" key="1">
    <source>
        <dbReference type="EMBL" id="MFD1216416.1"/>
    </source>
</evidence>
<comment type="caution">
    <text evidence="1">The sequence shown here is derived from an EMBL/GenBank/DDBJ whole genome shotgun (WGS) entry which is preliminary data.</text>
</comment>
<organism evidence="1 2">
    <name type="scientific">Microbulbifer celer</name>
    <dbReference type="NCBI Taxonomy" id="435905"/>
    <lineage>
        <taxon>Bacteria</taxon>
        <taxon>Pseudomonadati</taxon>
        <taxon>Pseudomonadota</taxon>
        <taxon>Gammaproteobacteria</taxon>
        <taxon>Cellvibrionales</taxon>
        <taxon>Microbulbiferaceae</taxon>
        <taxon>Microbulbifer</taxon>
    </lineage>
</organism>
<proteinExistence type="predicted"/>
<reference evidence="2" key="1">
    <citation type="journal article" date="2019" name="Int. J. Syst. Evol. Microbiol.">
        <title>The Global Catalogue of Microorganisms (GCM) 10K type strain sequencing project: providing services to taxonomists for standard genome sequencing and annotation.</title>
        <authorList>
            <consortium name="The Broad Institute Genomics Platform"/>
            <consortium name="The Broad Institute Genome Sequencing Center for Infectious Disease"/>
            <person name="Wu L."/>
            <person name="Ma J."/>
        </authorList>
    </citation>
    <scope>NUCLEOTIDE SEQUENCE [LARGE SCALE GENOMIC DNA]</scope>
    <source>
        <strain evidence="2">CCUG 54356</strain>
    </source>
</reference>